<accession>K5WB61</accession>
<protein>
    <submittedName>
        <fullName evidence="1">Uncharacterized protein</fullName>
    </submittedName>
</protein>
<gene>
    <name evidence="1" type="ORF">PHACADRAFT_253552</name>
</gene>
<dbReference type="Proteomes" id="UP000008370">
    <property type="component" value="Unassembled WGS sequence"/>
</dbReference>
<dbReference type="RefSeq" id="XP_007394284.1">
    <property type="nucleotide sequence ID" value="XM_007394222.1"/>
</dbReference>
<dbReference type="EMBL" id="JH930471">
    <property type="protein sequence ID" value="EKM56435.1"/>
    <property type="molecule type" value="Genomic_DNA"/>
</dbReference>
<sequence>MTDKGLRHGSDIYKEGISHHIFCTYRDYQLNRQPSWHRAFDPHSRIADNLVCMGENQLVVRVICFHRHAVPAEHLLPKGRTAGLGKANTDVLRRGKVDRRPGR</sequence>
<dbReference type="GeneID" id="18915806"/>
<dbReference type="AlphaFoldDB" id="K5WB61"/>
<dbReference type="InParanoid" id="K5WB61"/>
<reference evidence="1 2" key="1">
    <citation type="journal article" date="2012" name="BMC Genomics">
        <title>Comparative genomics of the white-rot fungi, Phanerochaete carnosa and P. chrysosporium, to elucidate the genetic basis of the distinct wood types they colonize.</title>
        <authorList>
            <person name="Suzuki H."/>
            <person name="MacDonald J."/>
            <person name="Syed K."/>
            <person name="Salamov A."/>
            <person name="Hori C."/>
            <person name="Aerts A."/>
            <person name="Henrissat B."/>
            <person name="Wiebenga A."/>
            <person name="vanKuyk P.A."/>
            <person name="Barry K."/>
            <person name="Lindquist E."/>
            <person name="LaButti K."/>
            <person name="Lapidus A."/>
            <person name="Lucas S."/>
            <person name="Coutinho P."/>
            <person name="Gong Y."/>
            <person name="Samejima M."/>
            <person name="Mahadevan R."/>
            <person name="Abou-Zaid M."/>
            <person name="de Vries R.P."/>
            <person name="Igarashi K."/>
            <person name="Yadav J.S."/>
            <person name="Grigoriev I.V."/>
            <person name="Master E.R."/>
        </authorList>
    </citation>
    <scope>NUCLEOTIDE SEQUENCE [LARGE SCALE GENOMIC DNA]</scope>
    <source>
        <strain evidence="1 2">HHB-10118-sp</strain>
    </source>
</reference>
<keyword evidence="2" id="KW-1185">Reference proteome</keyword>
<dbReference type="KEGG" id="pco:PHACADRAFT_253552"/>
<organism evidence="1 2">
    <name type="scientific">Phanerochaete carnosa (strain HHB-10118-sp)</name>
    <name type="common">White-rot fungus</name>
    <name type="synonym">Peniophora carnosa</name>
    <dbReference type="NCBI Taxonomy" id="650164"/>
    <lineage>
        <taxon>Eukaryota</taxon>
        <taxon>Fungi</taxon>
        <taxon>Dikarya</taxon>
        <taxon>Basidiomycota</taxon>
        <taxon>Agaricomycotina</taxon>
        <taxon>Agaricomycetes</taxon>
        <taxon>Polyporales</taxon>
        <taxon>Phanerochaetaceae</taxon>
        <taxon>Phanerochaete</taxon>
    </lineage>
</organism>
<proteinExistence type="predicted"/>
<evidence type="ECO:0000313" key="1">
    <source>
        <dbReference type="EMBL" id="EKM56435.1"/>
    </source>
</evidence>
<evidence type="ECO:0000313" key="2">
    <source>
        <dbReference type="Proteomes" id="UP000008370"/>
    </source>
</evidence>
<dbReference type="HOGENOM" id="CLU_170513_0_0_1"/>
<name>K5WB61_PHACS</name>